<organism evidence="2 3">
    <name type="scientific">Pseudomonas wadenswilerensis</name>
    <dbReference type="NCBI Taxonomy" id="1785161"/>
    <lineage>
        <taxon>Bacteria</taxon>
        <taxon>Pseudomonadati</taxon>
        <taxon>Pseudomonadota</taxon>
        <taxon>Gammaproteobacteria</taxon>
        <taxon>Pseudomonadales</taxon>
        <taxon>Pseudomonadaceae</taxon>
        <taxon>Pseudomonas</taxon>
    </lineage>
</organism>
<evidence type="ECO:0000313" key="2">
    <source>
        <dbReference type="EMBL" id="SUQ64068.1"/>
    </source>
</evidence>
<dbReference type="EMBL" id="UIDD01000009">
    <property type="protein sequence ID" value="SUQ64068.1"/>
    <property type="molecule type" value="Genomic_DNA"/>
</dbReference>
<name>A0A380T3G1_9PSED</name>
<dbReference type="Proteomes" id="UP000255177">
    <property type="component" value="Unassembled WGS sequence"/>
</dbReference>
<gene>
    <name evidence="2" type="ORF">CCOS864_03522</name>
</gene>
<dbReference type="RefSeq" id="WP_115087687.1">
    <property type="nucleotide sequence ID" value="NZ_CBCSFG010000020.1"/>
</dbReference>
<proteinExistence type="predicted"/>
<evidence type="ECO:0000256" key="1">
    <source>
        <dbReference type="SAM" id="Phobius"/>
    </source>
</evidence>
<keyword evidence="1" id="KW-0812">Transmembrane</keyword>
<evidence type="ECO:0000313" key="3">
    <source>
        <dbReference type="Proteomes" id="UP000255177"/>
    </source>
</evidence>
<sequence>MILLKPLKHRFLAILMQVDLNITIWTGGLYMIWVLFDRDATRYFEAYVVFAIAGLCLFFFTALFVRCPECNKSMHHLYKPGEGLLMHRGLLPHEVFTQKLIECPECNQVVKFRD</sequence>
<dbReference type="AlphaFoldDB" id="A0A380T3G1"/>
<protein>
    <submittedName>
        <fullName evidence="2">Uncharacterized protein</fullName>
    </submittedName>
</protein>
<keyword evidence="3" id="KW-1185">Reference proteome</keyword>
<feature type="transmembrane region" description="Helical" evidence="1">
    <location>
        <begin position="46"/>
        <end position="65"/>
    </location>
</feature>
<keyword evidence="1" id="KW-1133">Transmembrane helix</keyword>
<feature type="transmembrane region" description="Helical" evidence="1">
    <location>
        <begin position="12"/>
        <end position="34"/>
    </location>
</feature>
<accession>A0A380T3G1</accession>
<keyword evidence="1" id="KW-0472">Membrane</keyword>
<reference evidence="3" key="1">
    <citation type="submission" date="2018-07" db="EMBL/GenBank/DDBJ databases">
        <authorList>
            <person name="Blom J."/>
        </authorList>
    </citation>
    <scope>NUCLEOTIDE SEQUENCE [LARGE SCALE GENOMIC DNA]</scope>
    <source>
        <strain evidence="3">CCOS 864</strain>
    </source>
</reference>